<evidence type="ECO:0000259" key="6">
    <source>
        <dbReference type="Pfam" id="PF20434"/>
    </source>
</evidence>
<dbReference type="PaxDb" id="5141-EFNCRP00000006891"/>
<comment type="similarity">
    <text evidence="3">Belongs to the kynurenine formamidase family.</text>
</comment>
<feature type="signal peptide" evidence="5">
    <location>
        <begin position="1"/>
        <end position="21"/>
    </location>
</feature>
<feature type="active site" evidence="3">
    <location>
        <position position="339"/>
    </location>
</feature>
<feature type="region of interest" description="Disordered" evidence="4">
    <location>
        <begin position="22"/>
        <end position="59"/>
    </location>
</feature>
<keyword evidence="2 3" id="KW-0823">Tryptophan catabolism</keyword>
<dbReference type="GO" id="GO:0004061">
    <property type="term" value="F:arylformamidase activity"/>
    <property type="evidence" value="ECO:0000318"/>
    <property type="project" value="GO_Central"/>
</dbReference>
<dbReference type="KEGG" id="ncr:NCU06801"/>
<evidence type="ECO:0000256" key="3">
    <source>
        <dbReference type="HAMAP-Rule" id="MF_03014"/>
    </source>
</evidence>
<comment type="pathway">
    <text evidence="3">Amino-acid degradation; L-tryptophan degradation via kynurenine pathway; L-kynurenine from L-tryptophan: step 2/2.</text>
</comment>
<dbReference type="RefSeq" id="XP_963642.3">
    <property type="nucleotide sequence ID" value="XM_958549.3"/>
</dbReference>
<comment type="subunit">
    <text evidence="3">Homodimer.</text>
</comment>
<feature type="domain" description="BD-FAE-like" evidence="6">
    <location>
        <begin position="114"/>
        <end position="303"/>
    </location>
</feature>
<dbReference type="GO" id="GO:0034354">
    <property type="term" value="P:'de novo' NAD+ biosynthetic process from L-tryptophan"/>
    <property type="evidence" value="ECO:0007669"/>
    <property type="project" value="UniProtKB-UniRule"/>
</dbReference>
<feature type="compositionally biased region" description="Polar residues" evidence="4">
    <location>
        <begin position="22"/>
        <end position="33"/>
    </location>
</feature>
<dbReference type="Proteomes" id="UP000001805">
    <property type="component" value="Chromosome 6, Linkage Group II"/>
</dbReference>
<dbReference type="UniPathway" id="UPA00333">
    <property type="reaction ID" value="UER00454"/>
</dbReference>
<comment type="catalytic activity">
    <reaction evidence="3">
        <text>N-formyl-L-kynurenine + H2O = L-kynurenine + formate + H(+)</text>
        <dbReference type="Rhea" id="RHEA:13009"/>
        <dbReference type="ChEBI" id="CHEBI:15377"/>
        <dbReference type="ChEBI" id="CHEBI:15378"/>
        <dbReference type="ChEBI" id="CHEBI:15740"/>
        <dbReference type="ChEBI" id="CHEBI:57959"/>
        <dbReference type="ChEBI" id="CHEBI:58629"/>
        <dbReference type="EC" id="3.5.1.9"/>
    </reaction>
</comment>
<dbReference type="BRENDA" id="3.5.1.9">
    <property type="organism ID" value="3627"/>
</dbReference>
<evidence type="ECO:0000256" key="4">
    <source>
        <dbReference type="SAM" id="MobiDB-lite"/>
    </source>
</evidence>
<dbReference type="InterPro" id="IPR049492">
    <property type="entry name" value="BD-FAE-like_dom"/>
</dbReference>
<feature type="short sequence motif" description="HGGXW" evidence="3">
    <location>
        <begin position="123"/>
        <end position="127"/>
    </location>
</feature>
<comment type="domain">
    <text evidence="3">The main chain amide nitrogen atoms of the second glycine and its adjacent residue in the HGGXW motif define the oxyanion hole, and stabilize the oxyanion that forms during the nucleophilic attack by the catalytic serine during substrate cleavage.</text>
</comment>
<comment type="function">
    <text evidence="3">Catalyzes the hydrolysis of N-formyl-L-kynurenine to L-kynurenine, the second step in the kynurenine pathway of tryptophan degradation. Kynurenine may be further oxidized to nicotinic acid, NAD(H) and NADP(H). Required for elimination of toxic metabolites.</text>
</comment>
<feature type="region of interest" description="Disordered" evidence="4">
    <location>
        <begin position="169"/>
        <end position="188"/>
    </location>
</feature>
<dbReference type="InterPro" id="IPR027519">
    <property type="entry name" value="KFase_ver/fungi-typ"/>
</dbReference>
<dbReference type="InterPro" id="IPR029058">
    <property type="entry name" value="AB_hydrolase_fold"/>
</dbReference>
<feature type="chain" id="PRO_5003324808" description="Kynurenine formamidase" evidence="5">
    <location>
        <begin position="22"/>
        <end position="403"/>
    </location>
</feature>
<evidence type="ECO:0000313" key="8">
    <source>
        <dbReference type="Proteomes" id="UP000001805"/>
    </source>
</evidence>
<dbReference type="HAMAP" id="MF_03014">
    <property type="entry name" value="KFase"/>
    <property type="match status" value="1"/>
</dbReference>
<feature type="active site" description="Nucleophile" evidence="3">
    <location>
        <position position="219"/>
    </location>
</feature>
<evidence type="ECO:0000256" key="2">
    <source>
        <dbReference type="ARBA" id="ARBA00023079"/>
    </source>
</evidence>
<dbReference type="VEuPathDB" id="FungiDB:NCU06801"/>
<organism evidence="7 8">
    <name type="scientific">Neurospora crassa (strain ATCC 24698 / 74-OR23-1A / CBS 708.71 / DSM 1257 / FGSC 987)</name>
    <dbReference type="NCBI Taxonomy" id="367110"/>
    <lineage>
        <taxon>Eukaryota</taxon>
        <taxon>Fungi</taxon>
        <taxon>Dikarya</taxon>
        <taxon>Ascomycota</taxon>
        <taxon>Pezizomycotina</taxon>
        <taxon>Sordariomycetes</taxon>
        <taxon>Sordariomycetidae</taxon>
        <taxon>Sordariales</taxon>
        <taxon>Sordariaceae</taxon>
        <taxon>Neurospora</taxon>
    </lineage>
</organism>
<dbReference type="OrthoDB" id="420264at2759"/>
<dbReference type="GeneID" id="3879811"/>
<dbReference type="GO" id="GO:0019441">
    <property type="term" value="P:L-tryptophan catabolic process to kynurenine"/>
    <property type="evidence" value="ECO:0007669"/>
    <property type="project" value="UniProtKB-UniRule"/>
</dbReference>
<reference evidence="7 8" key="1">
    <citation type="journal article" date="2003" name="Nature">
        <title>The genome sequence of the filamentous fungus Neurospora crassa.</title>
        <authorList>
            <person name="Galagan J.E."/>
            <person name="Calvo S.E."/>
            <person name="Borkovich K.A."/>
            <person name="Selker E.U."/>
            <person name="Read N.D."/>
            <person name="Jaffe D."/>
            <person name="FitzHugh W."/>
            <person name="Ma L.J."/>
            <person name="Smirnov S."/>
            <person name="Purcell S."/>
            <person name="Rehman B."/>
            <person name="Elkins T."/>
            <person name="Engels R."/>
            <person name="Wang S."/>
            <person name="Nielsen C.B."/>
            <person name="Butler J."/>
            <person name="Endrizzi M."/>
            <person name="Qui D."/>
            <person name="Ianakiev P."/>
            <person name="Bell-Pedersen D."/>
            <person name="Nelson M.A."/>
            <person name="Werner-Washburne M."/>
            <person name="Selitrennikoff C.P."/>
            <person name="Kinsey J.A."/>
            <person name="Braun E.L."/>
            <person name="Zelter A."/>
            <person name="Schulte U."/>
            <person name="Kothe G.O."/>
            <person name="Jedd G."/>
            <person name="Mewes W."/>
            <person name="Staben C."/>
            <person name="Marcotte E."/>
            <person name="Greenberg D."/>
            <person name="Roy A."/>
            <person name="Foley K."/>
            <person name="Naylor J."/>
            <person name="Stange-Thomann N."/>
            <person name="Barrett R."/>
            <person name="Gnerre S."/>
            <person name="Kamal M."/>
            <person name="Kamvysselis M."/>
            <person name="Mauceli E."/>
            <person name="Bielke C."/>
            <person name="Rudd S."/>
            <person name="Frishman D."/>
            <person name="Krystofova S."/>
            <person name="Rasmussen C."/>
            <person name="Metzenberg R.L."/>
            <person name="Perkins D.D."/>
            <person name="Kroken S."/>
            <person name="Cogoni C."/>
            <person name="Macino G."/>
            <person name="Catcheside D."/>
            <person name="Li W."/>
            <person name="Pratt R.J."/>
            <person name="Osmani S.A."/>
            <person name="DeSouza C.P."/>
            <person name="Glass L."/>
            <person name="Orbach M.J."/>
            <person name="Berglund J.A."/>
            <person name="Voelker R."/>
            <person name="Yarden O."/>
            <person name="Plamann M."/>
            <person name="Seiler S."/>
            <person name="Dunlap J."/>
            <person name="Radford A."/>
            <person name="Aramayo R."/>
            <person name="Natvig D.O."/>
            <person name="Alex L.A."/>
            <person name="Mannhaupt G."/>
            <person name="Ebbole D.J."/>
            <person name="Freitag M."/>
            <person name="Paulsen I."/>
            <person name="Sachs M.S."/>
            <person name="Lander E.S."/>
            <person name="Nusbaum C."/>
            <person name="Birren B."/>
        </authorList>
    </citation>
    <scope>NUCLEOTIDE SEQUENCE [LARGE SCALE GENOMIC DNA]</scope>
    <source>
        <strain evidence="8">ATCC 24698 / 74-OR23-1A / CBS 708.71 / DSM 1257 / FGSC 987</strain>
    </source>
</reference>
<keyword evidence="1 3" id="KW-0378">Hydrolase</keyword>
<protein>
    <recommendedName>
        <fullName evidence="3">Kynurenine formamidase</fullName>
        <shortName evidence="3">KFA</shortName>
        <shortName evidence="3">KFase</shortName>
        <ecNumber evidence="3">3.5.1.9</ecNumber>
    </recommendedName>
    <alternativeName>
        <fullName evidence="3">Arylformamidase</fullName>
    </alternativeName>
    <alternativeName>
        <fullName evidence="3">N-formylkynurenine formamidase</fullName>
        <shortName evidence="3">FKF</shortName>
    </alternativeName>
</protein>
<evidence type="ECO:0000313" key="7">
    <source>
        <dbReference type="EMBL" id="EAA34406.3"/>
    </source>
</evidence>
<dbReference type="InterPro" id="IPR050300">
    <property type="entry name" value="GDXG_lipolytic_enzyme"/>
</dbReference>
<feature type="active site" evidence="3">
    <location>
        <position position="381"/>
    </location>
</feature>
<name>F5HBR2_NEUCR</name>
<gene>
    <name evidence="7" type="ORF">NCU06801</name>
</gene>
<evidence type="ECO:0000256" key="5">
    <source>
        <dbReference type="SAM" id="SignalP"/>
    </source>
</evidence>
<evidence type="ECO:0000256" key="1">
    <source>
        <dbReference type="ARBA" id="ARBA00022801"/>
    </source>
</evidence>
<dbReference type="AlphaFoldDB" id="F5HBR2"/>
<dbReference type="InParanoid" id="F5HBR2"/>
<dbReference type="STRING" id="367110.F5HBR2"/>
<proteinExistence type="inferred from homology"/>
<keyword evidence="5" id="KW-0732">Signal</keyword>
<keyword evidence="8" id="KW-1185">Reference proteome</keyword>
<dbReference type="PANTHER" id="PTHR48081">
    <property type="entry name" value="AB HYDROLASE SUPERFAMILY PROTEIN C4A8.06C"/>
    <property type="match status" value="1"/>
</dbReference>
<dbReference type="ESTHER" id="neucr-f5hbr2">
    <property type="family name" value="Kynurenine-formamidase"/>
</dbReference>
<dbReference type="EC" id="3.5.1.9" evidence="3"/>
<sequence length="403" mass="45007">MIINNVLWLTILSLGTVPVQAQSKQKPLSTPDRNNNNNNNNQMADYNRPSSGGWKPVLDPTDNKTIIGHHWRRHDYVPGEEALALQTLDMWIPISPAALSWGKPTPNTLLGDGAKAPWLIYIHGGAWRDPAIDSSSFDASATKILSDLAQQPLEQRKKTVAGIASINYRLSPHPNHPSSDPYDPNRTAKHPDHVADVLTALGFLKNYFGMKEYVLAGHSCGATLALQACMSPERWGLAGTAEWRAGWYNVAKPKAVVGFNGLYDLAGFIADPPKGYERWKEAYREFVVGAFGKKEEDWKKVCPGSIAEGWVREWNLTQQQQQGEEWKKRKVVLVQSLEDSLVPVEQTEGMAEYLERENQKVADEDKKVEVVVLREEKGGDHDEVWKKGERLGEILLGVLNGEI</sequence>
<accession>F5HBR2</accession>
<dbReference type="SUPFAM" id="SSF53474">
    <property type="entry name" value="alpha/beta-Hydrolases"/>
    <property type="match status" value="1"/>
</dbReference>
<dbReference type="EMBL" id="CM002237">
    <property type="protein sequence ID" value="EAA34406.3"/>
    <property type="molecule type" value="Genomic_DNA"/>
</dbReference>
<dbReference type="PANTHER" id="PTHR48081:SF33">
    <property type="entry name" value="KYNURENINE FORMAMIDASE"/>
    <property type="match status" value="1"/>
</dbReference>
<dbReference type="Pfam" id="PF20434">
    <property type="entry name" value="BD-FAE"/>
    <property type="match status" value="1"/>
</dbReference>
<dbReference type="Gene3D" id="3.40.50.1820">
    <property type="entry name" value="alpha/beta hydrolase"/>
    <property type="match status" value="1"/>
</dbReference>